<name>A0ABU7LVC3_9PROT</name>
<evidence type="ECO:0000256" key="1">
    <source>
        <dbReference type="SAM" id="SignalP"/>
    </source>
</evidence>
<dbReference type="EMBL" id="JAZDRO010000001">
    <property type="protein sequence ID" value="MEE2565490.1"/>
    <property type="molecule type" value="Genomic_DNA"/>
</dbReference>
<keyword evidence="1" id="KW-0732">Signal</keyword>
<feature type="chain" id="PRO_5045176467" evidence="1">
    <location>
        <begin position="25"/>
        <end position="292"/>
    </location>
</feature>
<dbReference type="CDD" id="cd14789">
    <property type="entry name" value="Tiki"/>
    <property type="match status" value="1"/>
</dbReference>
<evidence type="ECO:0000313" key="3">
    <source>
        <dbReference type="Proteomes" id="UP001310692"/>
    </source>
</evidence>
<dbReference type="InterPro" id="IPR047111">
    <property type="entry name" value="YbaP-like"/>
</dbReference>
<dbReference type="PANTHER" id="PTHR40590:SF1">
    <property type="entry name" value="CYTOPLASMIC PROTEIN"/>
    <property type="match status" value="1"/>
</dbReference>
<organism evidence="2 3">
    <name type="scientific">Hyphobacterium marinum</name>
    <dbReference type="NCBI Taxonomy" id="3116574"/>
    <lineage>
        <taxon>Bacteria</taxon>
        <taxon>Pseudomonadati</taxon>
        <taxon>Pseudomonadota</taxon>
        <taxon>Alphaproteobacteria</taxon>
        <taxon>Maricaulales</taxon>
        <taxon>Maricaulaceae</taxon>
        <taxon>Hyphobacterium</taxon>
    </lineage>
</organism>
<proteinExistence type="predicted"/>
<keyword evidence="3" id="KW-1185">Reference proteome</keyword>
<reference evidence="2 3" key="1">
    <citation type="submission" date="2024-01" db="EMBL/GenBank/DDBJ databases">
        <title>Hyphobacterium bacterium isolated from marine sediment.</title>
        <authorList>
            <person name="Zhao S."/>
        </authorList>
    </citation>
    <scope>NUCLEOTIDE SEQUENCE [LARGE SCALE GENOMIC DNA]</scope>
    <source>
        <strain evidence="2 3">Y60-23</strain>
    </source>
</reference>
<sequence>MFDVKRVLAAAAMALCLGAPSAHAEPAIWRLADADTEIYLFGTIHVLPAGVDWRTDEIDAAIRAADVIYLETPVDDETLAGFMPSVMEWATLPEGQSLSAMLPPEGEARLRDIAAAANYPYEALDRFRPWFVSLMIANFSFAERGQTADHGVETTLMQALNFGNTDAELAFLETPEQQIRPMSELPDNVQIAMLMDALLPQVRERPSADITELWLAGDQDEIEQAINGAIRDLAPALYDVVLVRRNLNWAIQIEDMLDEEGVFLIAAGAAHFPGPDGVVTMLRNRGHVVEGP</sequence>
<gene>
    <name evidence="2" type="ORF">V0U35_02260</name>
</gene>
<dbReference type="Pfam" id="PF01963">
    <property type="entry name" value="TraB_PrgY_gumN"/>
    <property type="match status" value="1"/>
</dbReference>
<feature type="signal peptide" evidence="1">
    <location>
        <begin position="1"/>
        <end position="24"/>
    </location>
</feature>
<protein>
    <submittedName>
        <fullName evidence="2">TraB/GumN family protein</fullName>
    </submittedName>
</protein>
<accession>A0ABU7LVC3</accession>
<dbReference type="InterPro" id="IPR002816">
    <property type="entry name" value="TraB/PrgY/GumN_fam"/>
</dbReference>
<evidence type="ECO:0000313" key="2">
    <source>
        <dbReference type="EMBL" id="MEE2565490.1"/>
    </source>
</evidence>
<dbReference type="Proteomes" id="UP001310692">
    <property type="component" value="Unassembled WGS sequence"/>
</dbReference>
<comment type="caution">
    <text evidence="2">The sequence shown here is derived from an EMBL/GenBank/DDBJ whole genome shotgun (WGS) entry which is preliminary data.</text>
</comment>
<dbReference type="PANTHER" id="PTHR40590">
    <property type="entry name" value="CYTOPLASMIC PROTEIN-RELATED"/>
    <property type="match status" value="1"/>
</dbReference>